<protein>
    <submittedName>
        <fullName evidence="2">Uncharacterized protein</fullName>
    </submittedName>
</protein>
<evidence type="ECO:0000256" key="1">
    <source>
        <dbReference type="SAM" id="MobiDB-lite"/>
    </source>
</evidence>
<proteinExistence type="predicted"/>
<evidence type="ECO:0000313" key="2">
    <source>
        <dbReference type="EMBL" id="KHN26261.1"/>
    </source>
</evidence>
<name>A0A0B2QX99_GLYSO</name>
<accession>A0A0B2QX99</accession>
<reference evidence="2" key="1">
    <citation type="submission" date="2014-07" db="EMBL/GenBank/DDBJ databases">
        <title>Identification of a novel salt tolerance gene in wild soybean by whole-genome sequencing.</title>
        <authorList>
            <person name="Lam H.-M."/>
            <person name="Qi X."/>
            <person name="Li M.-W."/>
            <person name="Liu X."/>
            <person name="Xie M."/>
            <person name="Ni M."/>
            <person name="Xu X."/>
        </authorList>
    </citation>
    <scope>NUCLEOTIDE SEQUENCE [LARGE SCALE GENOMIC DNA]</scope>
    <source>
        <tissue evidence="2">Root</tissue>
    </source>
</reference>
<dbReference type="EMBL" id="KN653975">
    <property type="protein sequence ID" value="KHN26261.1"/>
    <property type="molecule type" value="Genomic_DNA"/>
</dbReference>
<organism evidence="2">
    <name type="scientific">Glycine soja</name>
    <name type="common">Wild soybean</name>
    <dbReference type="NCBI Taxonomy" id="3848"/>
    <lineage>
        <taxon>Eukaryota</taxon>
        <taxon>Viridiplantae</taxon>
        <taxon>Streptophyta</taxon>
        <taxon>Embryophyta</taxon>
        <taxon>Tracheophyta</taxon>
        <taxon>Spermatophyta</taxon>
        <taxon>Magnoliopsida</taxon>
        <taxon>eudicotyledons</taxon>
        <taxon>Gunneridae</taxon>
        <taxon>Pentapetalae</taxon>
        <taxon>rosids</taxon>
        <taxon>fabids</taxon>
        <taxon>Fabales</taxon>
        <taxon>Fabaceae</taxon>
        <taxon>Papilionoideae</taxon>
        <taxon>50 kb inversion clade</taxon>
        <taxon>NPAAA clade</taxon>
        <taxon>indigoferoid/millettioid clade</taxon>
        <taxon>Phaseoleae</taxon>
        <taxon>Glycine</taxon>
        <taxon>Glycine subgen. Soja</taxon>
    </lineage>
</organism>
<sequence>MAPTPNFRHLLKGFDGDQNADNDDHWSQPLLDGPSLMDYPVDNNQDNWLHLPSIDIRARPEMKKGKK</sequence>
<feature type="region of interest" description="Disordered" evidence="1">
    <location>
        <begin position="1"/>
        <end position="23"/>
    </location>
</feature>
<dbReference type="AlphaFoldDB" id="A0A0B2QX99"/>
<gene>
    <name evidence="2" type="ORF">glysoja_032831</name>
</gene>
<dbReference type="Proteomes" id="UP000053555">
    <property type="component" value="Unassembled WGS sequence"/>
</dbReference>